<keyword evidence="2" id="KW-1185">Reference proteome</keyword>
<dbReference type="InterPro" id="IPR023213">
    <property type="entry name" value="CAT-like_dom_sf"/>
</dbReference>
<dbReference type="Gene3D" id="3.30.559.10">
    <property type="entry name" value="Chloramphenicol acetyltransferase-like domain"/>
    <property type="match status" value="1"/>
</dbReference>
<proteinExistence type="predicted"/>
<sequence length="102" mass="11412">MQHKRTDENNVIVVVVVLLHCSELRHILGQPQSMYSVLDVNANMYDADFGWGRPDYVGAAVLGSDGKAYVMPGPTNHGSLIVAMQLQAKHMEGFKKFFYEDL</sequence>
<protein>
    <submittedName>
        <fullName evidence="1">Uncharacterized protein</fullName>
    </submittedName>
</protein>
<accession>A0ABP0YH69</accession>
<reference evidence="1 2" key="1">
    <citation type="submission" date="2024-03" db="EMBL/GenBank/DDBJ databases">
        <authorList>
            <person name="Gkanogiannis A."/>
            <person name="Becerra Lopez-Lavalle L."/>
        </authorList>
    </citation>
    <scope>NUCLEOTIDE SEQUENCE [LARGE SCALE GENOMIC DNA]</scope>
</reference>
<organism evidence="1 2">
    <name type="scientific">Citrullus colocynthis</name>
    <name type="common">colocynth</name>
    <dbReference type="NCBI Taxonomy" id="252529"/>
    <lineage>
        <taxon>Eukaryota</taxon>
        <taxon>Viridiplantae</taxon>
        <taxon>Streptophyta</taxon>
        <taxon>Embryophyta</taxon>
        <taxon>Tracheophyta</taxon>
        <taxon>Spermatophyta</taxon>
        <taxon>Magnoliopsida</taxon>
        <taxon>eudicotyledons</taxon>
        <taxon>Gunneridae</taxon>
        <taxon>Pentapetalae</taxon>
        <taxon>rosids</taxon>
        <taxon>fabids</taxon>
        <taxon>Cucurbitales</taxon>
        <taxon>Cucurbitaceae</taxon>
        <taxon>Benincaseae</taxon>
        <taxon>Citrullus</taxon>
    </lineage>
</organism>
<dbReference type="Pfam" id="PF02458">
    <property type="entry name" value="Transferase"/>
    <property type="match status" value="1"/>
</dbReference>
<evidence type="ECO:0000313" key="2">
    <source>
        <dbReference type="Proteomes" id="UP001642487"/>
    </source>
</evidence>
<dbReference type="Proteomes" id="UP001642487">
    <property type="component" value="Chromosome 4"/>
</dbReference>
<name>A0ABP0YH69_9ROSI</name>
<dbReference type="EMBL" id="OZ021738">
    <property type="protein sequence ID" value="CAK9319734.1"/>
    <property type="molecule type" value="Genomic_DNA"/>
</dbReference>
<evidence type="ECO:0000313" key="1">
    <source>
        <dbReference type="EMBL" id="CAK9319734.1"/>
    </source>
</evidence>
<gene>
    <name evidence="1" type="ORF">CITCOLO1_LOCUS11751</name>
</gene>